<dbReference type="InterPro" id="IPR009075">
    <property type="entry name" value="AcylCo_DH/oxidase_C"/>
</dbReference>
<keyword evidence="12" id="KW-0472">Membrane</keyword>
<dbReference type="InterPro" id="IPR009100">
    <property type="entry name" value="AcylCoA_DH/oxidase_NM_dom_sf"/>
</dbReference>
<keyword evidence="8" id="KW-0274">FAD</keyword>
<dbReference type="InterPro" id="IPR011009">
    <property type="entry name" value="Kinase-like_dom_sf"/>
</dbReference>
<dbReference type="PANTHER" id="PTHR48083:SF13">
    <property type="entry name" value="ACYL-COA DEHYDROGENASE FAMILY MEMBER 11"/>
    <property type="match status" value="1"/>
</dbReference>
<dbReference type="SUPFAM" id="SSF56645">
    <property type="entry name" value="Acyl-CoA dehydrogenase NM domain-like"/>
    <property type="match status" value="1"/>
</dbReference>
<evidence type="ECO:0000256" key="11">
    <source>
        <dbReference type="ARBA" id="ARBA00023098"/>
    </source>
</evidence>
<evidence type="ECO:0000256" key="7">
    <source>
        <dbReference type="ARBA" id="ARBA00022630"/>
    </source>
</evidence>
<feature type="domain" description="Acyl-CoA oxidase/dehydrogenase middle" evidence="24">
    <location>
        <begin position="540"/>
        <end position="643"/>
    </location>
</feature>
<dbReference type="GO" id="GO:0003995">
    <property type="term" value="F:acyl-CoA dehydrogenase activity"/>
    <property type="evidence" value="ECO:0007669"/>
    <property type="project" value="TreeGrafter"/>
</dbReference>
<dbReference type="PANTHER" id="PTHR48083">
    <property type="entry name" value="MEDIUM-CHAIN SPECIFIC ACYL-COA DEHYDROGENASE, MITOCHONDRIAL-RELATED"/>
    <property type="match status" value="1"/>
</dbReference>
<dbReference type="Gene3D" id="2.40.110.10">
    <property type="entry name" value="Butyryl-CoA Dehydrogenase, subunit A, domain 2"/>
    <property type="match status" value="1"/>
</dbReference>
<dbReference type="CDD" id="cd05154">
    <property type="entry name" value="ACAD10_11_N-like"/>
    <property type="match status" value="1"/>
</dbReference>
<keyword evidence="7" id="KW-0285">Flavoprotein</keyword>
<dbReference type="VEuPathDB" id="AmoebaDB:NAEGRDRAFT_72624"/>
<dbReference type="InterPro" id="IPR041726">
    <property type="entry name" value="ACAD10_11_N"/>
</dbReference>
<dbReference type="InterPro" id="IPR050741">
    <property type="entry name" value="Acyl-CoA_dehydrogenase"/>
</dbReference>
<dbReference type="InterPro" id="IPR046373">
    <property type="entry name" value="Acyl-CoA_Oxase/DH_mid-dom_sf"/>
</dbReference>
<dbReference type="GO" id="GO:0050660">
    <property type="term" value="F:flavin adenine dinucleotide binding"/>
    <property type="evidence" value="ECO:0007669"/>
    <property type="project" value="InterPro"/>
</dbReference>
<protein>
    <recommendedName>
        <fullName evidence="14">Acyl-CoA dehydrogenase family member 11</fullName>
    </recommendedName>
</protein>
<name>D2VUD5_NAEGR</name>
<evidence type="ECO:0000256" key="6">
    <source>
        <dbReference type="ARBA" id="ARBA00011738"/>
    </source>
</evidence>
<dbReference type="Gene3D" id="3.30.200.20">
    <property type="entry name" value="Phosphorylase Kinase, domain 1"/>
    <property type="match status" value="1"/>
</dbReference>
<dbReference type="SUPFAM" id="SSF47203">
    <property type="entry name" value="Acyl-CoA dehydrogenase C-terminal domain-like"/>
    <property type="match status" value="1"/>
</dbReference>
<dbReference type="Gene3D" id="1.10.540.10">
    <property type="entry name" value="Acyl-CoA dehydrogenase/oxidase, N-terminal domain"/>
    <property type="match status" value="1"/>
</dbReference>
<dbReference type="OMA" id="AIAMIKI"/>
<evidence type="ECO:0000256" key="16">
    <source>
        <dbReference type="ARBA" id="ARBA00047443"/>
    </source>
</evidence>
<dbReference type="eggNOG" id="KOG1469">
    <property type="taxonomic scope" value="Eukaryota"/>
</dbReference>
<comment type="subcellular location">
    <subcellularLocation>
        <location evidence="3">Mitochondrion membrane</location>
    </subcellularLocation>
    <subcellularLocation>
        <location evidence="2">Peroxisome</location>
    </subcellularLocation>
</comment>
<evidence type="ECO:0000256" key="17">
    <source>
        <dbReference type="ARBA" id="ARBA00048020"/>
    </source>
</evidence>
<gene>
    <name evidence="26" type="ORF">NAEGRDRAFT_72624</name>
</gene>
<evidence type="ECO:0000256" key="9">
    <source>
        <dbReference type="ARBA" id="ARBA00022832"/>
    </source>
</evidence>
<evidence type="ECO:0000259" key="22">
    <source>
        <dbReference type="Pfam" id="PF00441"/>
    </source>
</evidence>
<dbReference type="EMBL" id="GG738898">
    <property type="protein sequence ID" value="EFC39673.1"/>
    <property type="molecule type" value="Genomic_DNA"/>
</dbReference>
<evidence type="ECO:0000256" key="21">
    <source>
        <dbReference type="ARBA" id="ARBA00049140"/>
    </source>
</evidence>
<comment type="catalytic activity">
    <reaction evidence="19">
        <text>tricosanoyl-CoA + oxidized [electron-transfer flavoprotein] + H(+) = (2E)-tricosenoyl-CoA + reduced [electron-transfer flavoprotein]</text>
        <dbReference type="Rhea" id="RHEA:48220"/>
        <dbReference type="Rhea" id="RHEA-COMP:10685"/>
        <dbReference type="Rhea" id="RHEA-COMP:10686"/>
        <dbReference type="ChEBI" id="CHEBI:15378"/>
        <dbReference type="ChEBI" id="CHEBI:57692"/>
        <dbReference type="ChEBI" id="CHEBI:58307"/>
        <dbReference type="ChEBI" id="CHEBI:90118"/>
        <dbReference type="ChEBI" id="CHEBI:90119"/>
    </reaction>
    <physiologicalReaction direction="left-to-right" evidence="19">
        <dbReference type="Rhea" id="RHEA:48221"/>
    </physiologicalReaction>
</comment>
<comment type="similarity">
    <text evidence="5">Belongs to the acyl-CoA dehydrogenase family.</text>
</comment>
<dbReference type="KEGG" id="ngr:NAEGRDRAFT_72624"/>
<dbReference type="InterPro" id="IPR006091">
    <property type="entry name" value="Acyl-CoA_Oxase/DH_mid-dom"/>
</dbReference>
<keyword evidence="27" id="KW-1185">Reference proteome</keyword>
<dbReference type="Gene3D" id="1.20.140.10">
    <property type="entry name" value="Butyryl-CoA Dehydrogenase, subunit A, domain 3"/>
    <property type="match status" value="1"/>
</dbReference>
<evidence type="ECO:0000256" key="10">
    <source>
        <dbReference type="ARBA" id="ARBA00023002"/>
    </source>
</evidence>
<proteinExistence type="inferred from homology"/>
<dbReference type="GO" id="GO:0033539">
    <property type="term" value="P:fatty acid beta-oxidation using acyl-CoA dehydrogenase"/>
    <property type="evidence" value="ECO:0007669"/>
    <property type="project" value="TreeGrafter"/>
</dbReference>
<dbReference type="RefSeq" id="XP_002672417.1">
    <property type="nucleotide sequence ID" value="XM_002672371.1"/>
</dbReference>
<evidence type="ECO:0000256" key="19">
    <source>
        <dbReference type="ARBA" id="ARBA00048395"/>
    </source>
</evidence>
<dbReference type="GO" id="GO:0005777">
    <property type="term" value="C:peroxisome"/>
    <property type="evidence" value="ECO:0007669"/>
    <property type="project" value="UniProtKB-SubCell"/>
</dbReference>
<dbReference type="SUPFAM" id="SSF56112">
    <property type="entry name" value="Protein kinase-like (PK-like)"/>
    <property type="match status" value="1"/>
</dbReference>
<organism evidence="27">
    <name type="scientific">Naegleria gruberi</name>
    <name type="common">Amoeba</name>
    <dbReference type="NCBI Taxonomy" id="5762"/>
    <lineage>
        <taxon>Eukaryota</taxon>
        <taxon>Discoba</taxon>
        <taxon>Heterolobosea</taxon>
        <taxon>Tetramitia</taxon>
        <taxon>Eutetramitia</taxon>
        <taxon>Vahlkampfiidae</taxon>
        <taxon>Naegleria</taxon>
    </lineage>
</organism>
<evidence type="ECO:0000256" key="2">
    <source>
        <dbReference type="ARBA" id="ARBA00004275"/>
    </source>
</evidence>
<evidence type="ECO:0000256" key="14">
    <source>
        <dbReference type="ARBA" id="ARBA00040622"/>
    </source>
</evidence>
<dbReference type="OrthoDB" id="434771at2759"/>
<evidence type="ECO:0000259" key="25">
    <source>
        <dbReference type="Pfam" id="PF02771"/>
    </source>
</evidence>
<dbReference type="GeneID" id="8858502"/>
<feature type="domain" description="Aminoglycoside phosphotransferase" evidence="23">
    <location>
        <begin position="35"/>
        <end position="303"/>
    </location>
</feature>
<comment type="subunit">
    <text evidence="6">Homodimer.</text>
</comment>
<dbReference type="Proteomes" id="UP000006671">
    <property type="component" value="Unassembled WGS sequence"/>
</dbReference>
<evidence type="ECO:0000313" key="26">
    <source>
        <dbReference type="EMBL" id="EFC39673.1"/>
    </source>
</evidence>
<comment type="pathway">
    <text evidence="4">Lipid metabolism; fatty acid beta-oxidation.</text>
</comment>
<keyword evidence="10" id="KW-0560">Oxidoreductase</keyword>
<comment type="catalytic activity">
    <reaction evidence="18">
        <text>tetracosanoyl-CoA + oxidized [electron-transfer flavoprotein] + H(+) = (2E)-tetracosenoyl-CoA + reduced [electron-transfer flavoprotein]</text>
        <dbReference type="Rhea" id="RHEA:47232"/>
        <dbReference type="Rhea" id="RHEA-COMP:10685"/>
        <dbReference type="Rhea" id="RHEA-COMP:10686"/>
        <dbReference type="ChEBI" id="CHEBI:15378"/>
        <dbReference type="ChEBI" id="CHEBI:57692"/>
        <dbReference type="ChEBI" id="CHEBI:58307"/>
        <dbReference type="ChEBI" id="CHEBI:65052"/>
        <dbReference type="ChEBI" id="CHEBI:74693"/>
    </reaction>
    <physiologicalReaction direction="left-to-right" evidence="18">
        <dbReference type="Rhea" id="RHEA:47233"/>
    </physiologicalReaction>
</comment>
<dbReference type="InterPro" id="IPR013786">
    <property type="entry name" value="AcylCoA_DH/ox_N"/>
</dbReference>
<sequence>MFNVEAFAKYLSQNVHVFNKTNNNHHTTSLSLQSIVQFSDGQSNPSFKVVIQLAPTTTSSKDQQQQVNTIELVLRKKPPGKLLPSAHDIYREYAIMKSLHSIGFPVPNMYLYCRETEVIGTEFYLMEFVRGRIFKDATFTQMHKVVGGGVSDAKGPDQLTADDRREMMIDFVKTLSRLHSVNFRDFELLNGLYKQAASSLNNNNGQKKENYYERQITTWTRQYVASETHENETMNRLIKWLPQNIPQETLTESSCITHGDYKFDNVIFHPTENRVIAVLDWELSTLGHPIADLAYSCMYYHFPRMPGFTGLKDVNFQKTGILTEAECLNLYTTFAKRKPIDKWHFYLAFSIFRLVGITQGVYKRYKQGNASSDYALQVGLLAGSLSDVAWELIVNSEKDNLTVSDSGLNFGLSTKALRLKEKLEKFMNEHIYPGEKIFENQIHEMKDKWDTPPILEELKEKAKKEGLWNFFLVHHHPTEHLTNVEYAVLAEIMGRSFIAPEVFNCNAPDTGNMEVLMKFGTPEQKEKYLKPLLDGKIRSCFSMTEYNNSSSDATNVRSTIKKTQDGKHYIINGVKWFITGAGDKRCKFTIFMGQTNPEHPSVHHRQSMVLIPLDAPGVKLERAAITFGLDDAPSGHWSITFDNVKVPVSNLIFEEGQGFNIAQARLGPGRIHHAMRMIGLAERTFEQMVRRAKARKTFGKTLSQHAIIQQYIGESRIDIEQARLLVLKAAYMIDKVGAKHARAEIAMIKIAVPRATKRVADRAIQVFGAEGLMTSPADYTSPIEESAFSIARVWIGARQLQLADGPDEVHLINLAKQQISKL</sequence>
<keyword evidence="13" id="KW-0576">Peroxisome</keyword>
<dbReference type="InParanoid" id="D2VUD5"/>
<comment type="function">
    <text evidence="15">Acyl-CoA dehydrogenase, that exhibits maximal activity towards saturated C22-CoA. Probably participates in beta-oxydation and energy production but could also play a role in the metabolism of specific fatty acids to control fatty acids composition of cellular lipids in brain.</text>
</comment>
<evidence type="ECO:0000256" key="4">
    <source>
        <dbReference type="ARBA" id="ARBA00005005"/>
    </source>
</evidence>
<keyword evidence="11" id="KW-0443">Lipid metabolism</keyword>
<evidence type="ECO:0000259" key="23">
    <source>
        <dbReference type="Pfam" id="PF01636"/>
    </source>
</evidence>
<dbReference type="InterPro" id="IPR036250">
    <property type="entry name" value="AcylCo_DH-like_C"/>
</dbReference>
<feature type="domain" description="Acyl-CoA dehydrogenase/oxidase C-terminal" evidence="22">
    <location>
        <begin position="656"/>
        <end position="817"/>
    </location>
</feature>
<dbReference type="Pfam" id="PF01636">
    <property type="entry name" value="APH"/>
    <property type="match status" value="1"/>
</dbReference>
<comment type="catalytic activity">
    <reaction evidence="21">
        <text>eicosanoyl-CoA + oxidized [electron-transfer flavoprotein] + H(+) = (2E)-eicosenoyl-CoA + reduced [electron-transfer flavoprotein]</text>
        <dbReference type="Rhea" id="RHEA:47236"/>
        <dbReference type="Rhea" id="RHEA-COMP:10685"/>
        <dbReference type="Rhea" id="RHEA-COMP:10686"/>
        <dbReference type="ChEBI" id="CHEBI:15378"/>
        <dbReference type="ChEBI" id="CHEBI:57380"/>
        <dbReference type="ChEBI" id="CHEBI:57692"/>
        <dbReference type="ChEBI" id="CHEBI:58307"/>
        <dbReference type="ChEBI" id="CHEBI:74691"/>
    </reaction>
    <physiologicalReaction direction="left-to-right" evidence="21">
        <dbReference type="Rhea" id="RHEA:47237"/>
    </physiologicalReaction>
</comment>
<evidence type="ECO:0000313" key="27">
    <source>
        <dbReference type="Proteomes" id="UP000006671"/>
    </source>
</evidence>
<evidence type="ECO:0000256" key="18">
    <source>
        <dbReference type="ARBA" id="ARBA00048086"/>
    </source>
</evidence>
<keyword evidence="9" id="KW-0276">Fatty acid metabolism</keyword>
<dbReference type="STRING" id="5762.D2VUD5"/>
<evidence type="ECO:0000256" key="13">
    <source>
        <dbReference type="ARBA" id="ARBA00023140"/>
    </source>
</evidence>
<comment type="catalytic activity">
    <reaction evidence="16">
        <text>a 2,3-saturated acyl-CoA + oxidized [electron-transfer flavoprotein] + H(+) = a (2E)-enoyl-CoA + reduced [electron-transfer flavoprotein]</text>
        <dbReference type="Rhea" id="RHEA:44704"/>
        <dbReference type="Rhea" id="RHEA-COMP:10685"/>
        <dbReference type="Rhea" id="RHEA-COMP:10686"/>
        <dbReference type="ChEBI" id="CHEBI:15378"/>
        <dbReference type="ChEBI" id="CHEBI:57692"/>
        <dbReference type="ChEBI" id="CHEBI:58307"/>
        <dbReference type="ChEBI" id="CHEBI:58856"/>
        <dbReference type="ChEBI" id="CHEBI:65111"/>
    </reaction>
    <physiologicalReaction direction="left-to-right" evidence="16">
        <dbReference type="Rhea" id="RHEA:44705"/>
    </physiologicalReaction>
</comment>
<evidence type="ECO:0000256" key="20">
    <source>
        <dbReference type="ARBA" id="ARBA00048399"/>
    </source>
</evidence>
<accession>D2VUD5</accession>
<dbReference type="Gene3D" id="3.90.1200.10">
    <property type="match status" value="1"/>
</dbReference>
<dbReference type="Pfam" id="PF02770">
    <property type="entry name" value="Acyl-CoA_dh_M"/>
    <property type="match status" value="1"/>
</dbReference>
<dbReference type="Pfam" id="PF00441">
    <property type="entry name" value="Acyl-CoA_dh_1"/>
    <property type="match status" value="1"/>
</dbReference>
<dbReference type="Pfam" id="PF02771">
    <property type="entry name" value="Acyl-CoA_dh_N"/>
    <property type="match status" value="1"/>
</dbReference>
<feature type="domain" description="Acyl-CoA dehydrogenase/oxidase N-terminal" evidence="25">
    <location>
        <begin position="420"/>
        <end position="536"/>
    </location>
</feature>
<evidence type="ECO:0000256" key="15">
    <source>
        <dbReference type="ARBA" id="ARBA00046026"/>
    </source>
</evidence>
<evidence type="ECO:0000256" key="12">
    <source>
        <dbReference type="ARBA" id="ARBA00023136"/>
    </source>
</evidence>
<reference evidence="26 27" key="1">
    <citation type="journal article" date="2010" name="Cell">
        <title>The genome of Naegleria gruberi illuminates early eukaryotic versatility.</title>
        <authorList>
            <person name="Fritz-Laylin L.K."/>
            <person name="Prochnik S.E."/>
            <person name="Ginger M.L."/>
            <person name="Dacks J.B."/>
            <person name="Carpenter M.L."/>
            <person name="Field M.C."/>
            <person name="Kuo A."/>
            <person name="Paredez A."/>
            <person name="Chapman J."/>
            <person name="Pham J."/>
            <person name="Shu S."/>
            <person name="Neupane R."/>
            <person name="Cipriano M."/>
            <person name="Mancuso J."/>
            <person name="Tu H."/>
            <person name="Salamov A."/>
            <person name="Lindquist E."/>
            <person name="Shapiro H."/>
            <person name="Lucas S."/>
            <person name="Grigoriev I.V."/>
            <person name="Cande W.Z."/>
            <person name="Fulton C."/>
            <person name="Rokhsar D.S."/>
            <person name="Dawson S.C."/>
        </authorList>
    </citation>
    <scope>NUCLEOTIDE SEQUENCE [LARGE SCALE GENOMIC DNA]</scope>
    <source>
        <strain evidence="26 27">NEG-M</strain>
    </source>
</reference>
<evidence type="ECO:0000256" key="1">
    <source>
        <dbReference type="ARBA" id="ARBA00001974"/>
    </source>
</evidence>
<evidence type="ECO:0000256" key="8">
    <source>
        <dbReference type="ARBA" id="ARBA00022827"/>
    </source>
</evidence>
<dbReference type="GO" id="GO:0031966">
    <property type="term" value="C:mitochondrial membrane"/>
    <property type="evidence" value="ECO:0007669"/>
    <property type="project" value="UniProtKB-SubCell"/>
</dbReference>
<dbReference type="InterPro" id="IPR037069">
    <property type="entry name" value="AcylCoA_DH/ox_N_sf"/>
</dbReference>
<evidence type="ECO:0000259" key="24">
    <source>
        <dbReference type="Pfam" id="PF02770"/>
    </source>
</evidence>
<evidence type="ECO:0000256" key="3">
    <source>
        <dbReference type="ARBA" id="ARBA00004325"/>
    </source>
</evidence>
<comment type="catalytic activity">
    <reaction evidence="17">
        <text>docosanoyl-CoA + oxidized [electron-transfer flavoprotein] + H(+) = (2E)-docosenoyl-CoA + reduced [electron-transfer flavoprotein]</text>
        <dbReference type="Rhea" id="RHEA:47228"/>
        <dbReference type="Rhea" id="RHEA-COMP:10685"/>
        <dbReference type="Rhea" id="RHEA-COMP:10686"/>
        <dbReference type="ChEBI" id="CHEBI:15378"/>
        <dbReference type="ChEBI" id="CHEBI:57692"/>
        <dbReference type="ChEBI" id="CHEBI:58307"/>
        <dbReference type="ChEBI" id="CHEBI:65059"/>
        <dbReference type="ChEBI" id="CHEBI:74692"/>
    </reaction>
    <physiologicalReaction direction="left-to-right" evidence="17">
        <dbReference type="Rhea" id="RHEA:47229"/>
    </physiologicalReaction>
</comment>
<evidence type="ECO:0000256" key="5">
    <source>
        <dbReference type="ARBA" id="ARBA00009347"/>
    </source>
</evidence>
<dbReference type="InterPro" id="IPR002575">
    <property type="entry name" value="Aminoglycoside_PTrfase"/>
</dbReference>
<comment type="catalytic activity">
    <reaction evidence="20">
        <text>hexacosanoyl-CoA + oxidized [electron-transfer flavoprotein] + H(+) = (2E)-hexacosenoyl-CoA + reduced [electron-transfer flavoprotein]</text>
        <dbReference type="Rhea" id="RHEA:48216"/>
        <dbReference type="Rhea" id="RHEA-COMP:10685"/>
        <dbReference type="Rhea" id="RHEA-COMP:10686"/>
        <dbReference type="ChEBI" id="CHEBI:15378"/>
        <dbReference type="ChEBI" id="CHEBI:57692"/>
        <dbReference type="ChEBI" id="CHEBI:58307"/>
        <dbReference type="ChEBI" id="CHEBI:64868"/>
        <dbReference type="ChEBI" id="CHEBI:74281"/>
    </reaction>
    <physiologicalReaction direction="left-to-right" evidence="20">
        <dbReference type="Rhea" id="RHEA:48217"/>
    </physiologicalReaction>
</comment>
<dbReference type="AlphaFoldDB" id="D2VUD5"/>
<comment type="cofactor">
    <cofactor evidence="1">
        <name>FAD</name>
        <dbReference type="ChEBI" id="CHEBI:57692"/>
    </cofactor>
</comment>